<name>A0A8J7WI13_9ACTN</name>
<protein>
    <submittedName>
        <fullName evidence="1">Uncharacterized protein</fullName>
    </submittedName>
</protein>
<gene>
    <name evidence="1" type="ORF">KGA66_06085</name>
</gene>
<dbReference type="EMBL" id="JAGSXH010000013">
    <property type="protein sequence ID" value="MBS2962608.1"/>
    <property type="molecule type" value="Genomic_DNA"/>
</dbReference>
<evidence type="ECO:0000313" key="1">
    <source>
        <dbReference type="EMBL" id="MBS2962608.1"/>
    </source>
</evidence>
<comment type="caution">
    <text evidence="1">The sequence shown here is derived from an EMBL/GenBank/DDBJ whole genome shotgun (WGS) entry which is preliminary data.</text>
</comment>
<proteinExistence type="predicted"/>
<reference evidence="1" key="1">
    <citation type="submission" date="2021-04" db="EMBL/GenBank/DDBJ databases">
        <title>Genome based classification of Actinospica acidithermotolerans sp. nov., an actinobacterium isolated from an Indonesian hot spring.</title>
        <authorList>
            <person name="Kusuma A.B."/>
            <person name="Putra K.E."/>
            <person name="Nafisah S."/>
            <person name="Loh J."/>
            <person name="Nouioui I."/>
            <person name="Goodfellow M."/>
        </authorList>
    </citation>
    <scope>NUCLEOTIDE SEQUENCE</scope>
    <source>
        <strain evidence="1">DSM 45618</strain>
    </source>
</reference>
<dbReference type="AlphaFoldDB" id="A0A8J7WI13"/>
<keyword evidence="2" id="KW-1185">Reference proteome</keyword>
<accession>A0A8J7WI13</accession>
<organism evidence="1 2">
    <name type="scientific">Actinocrinis puniceicyclus</name>
    <dbReference type="NCBI Taxonomy" id="977794"/>
    <lineage>
        <taxon>Bacteria</taxon>
        <taxon>Bacillati</taxon>
        <taxon>Actinomycetota</taxon>
        <taxon>Actinomycetes</taxon>
        <taxon>Catenulisporales</taxon>
        <taxon>Actinospicaceae</taxon>
        <taxon>Actinocrinis</taxon>
    </lineage>
</organism>
<sequence length="191" mass="20506">METASASVYDELEPPVGTDAIEHWLDLSAGADPIEPHPGVALIKARAQLGRLVKQRDWLSRELAAMREAHQGACDTIAQMHKAAVGEVRGPKLGVVEDVTDLRSRYLDEADRANRLETELTEARAVIQQIGRTGVIAPEAAQPRCTAEVSDHTCTCLAGPQATHQPISAATIRDDAPDETATDVSTETHDG</sequence>
<dbReference type="RefSeq" id="WP_211465452.1">
    <property type="nucleotide sequence ID" value="NZ_JAGSXH010000013.1"/>
</dbReference>
<evidence type="ECO:0000313" key="2">
    <source>
        <dbReference type="Proteomes" id="UP000677913"/>
    </source>
</evidence>
<dbReference type="Proteomes" id="UP000677913">
    <property type="component" value="Unassembled WGS sequence"/>
</dbReference>